<dbReference type="Pfam" id="PF00990">
    <property type="entry name" value="GGDEF"/>
    <property type="match status" value="1"/>
</dbReference>
<keyword evidence="1" id="KW-1133">Transmembrane helix</keyword>
<dbReference type="Proteomes" id="UP000664545">
    <property type="component" value="Unassembled WGS sequence"/>
</dbReference>
<dbReference type="RefSeq" id="WP_206581554.1">
    <property type="nucleotide sequence ID" value="NZ_JAFJZZ010000001.1"/>
</dbReference>
<keyword evidence="1" id="KW-0472">Membrane</keyword>
<organism evidence="3 4">
    <name type="scientific">Clostridium aminobutyricum</name>
    <dbReference type="NCBI Taxonomy" id="33953"/>
    <lineage>
        <taxon>Bacteria</taxon>
        <taxon>Bacillati</taxon>
        <taxon>Bacillota</taxon>
        <taxon>Clostridia</taxon>
        <taxon>Eubacteriales</taxon>
        <taxon>Clostridiaceae</taxon>
        <taxon>Clostridium</taxon>
    </lineage>
</organism>
<keyword evidence="4" id="KW-1185">Reference proteome</keyword>
<dbReference type="InterPro" id="IPR050469">
    <property type="entry name" value="Diguanylate_Cyclase"/>
</dbReference>
<evidence type="ECO:0000313" key="4">
    <source>
        <dbReference type="Proteomes" id="UP000664545"/>
    </source>
</evidence>
<dbReference type="NCBIfam" id="TIGR00254">
    <property type="entry name" value="GGDEF"/>
    <property type="match status" value="1"/>
</dbReference>
<dbReference type="PROSITE" id="PS50887">
    <property type="entry name" value="GGDEF"/>
    <property type="match status" value="1"/>
</dbReference>
<reference evidence="3" key="1">
    <citation type="submission" date="2021-02" db="EMBL/GenBank/DDBJ databases">
        <title>Abyssanaerobacter marinus gen.nov., sp., nov, anaerobic bacterium isolated from the Onnuri vent field of Indian Ocean and suggestion of Mogibacteriaceae fam. nov., and proposal of reclassification of ambiguous this family's genus member.</title>
        <authorList>
            <person name="Kim Y.J."/>
            <person name="Yang J.-A."/>
        </authorList>
    </citation>
    <scope>NUCLEOTIDE SEQUENCE</scope>
    <source>
        <strain evidence="3">DSM 2634</strain>
    </source>
</reference>
<feature type="transmembrane region" description="Helical" evidence="1">
    <location>
        <begin position="66"/>
        <end position="85"/>
    </location>
</feature>
<feature type="transmembrane region" description="Helical" evidence="1">
    <location>
        <begin position="146"/>
        <end position="164"/>
    </location>
</feature>
<dbReference type="InterPro" id="IPR043128">
    <property type="entry name" value="Rev_trsase/Diguanyl_cyclase"/>
</dbReference>
<accession>A0A939IG74</accession>
<feature type="domain" description="GGDEF" evidence="2">
    <location>
        <begin position="229"/>
        <end position="358"/>
    </location>
</feature>
<dbReference type="PANTHER" id="PTHR45138">
    <property type="entry name" value="REGULATORY COMPONENTS OF SENSORY TRANSDUCTION SYSTEM"/>
    <property type="match status" value="1"/>
</dbReference>
<dbReference type="SMART" id="SM00267">
    <property type="entry name" value="GGDEF"/>
    <property type="match status" value="1"/>
</dbReference>
<evidence type="ECO:0000256" key="1">
    <source>
        <dbReference type="SAM" id="Phobius"/>
    </source>
</evidence>
<feature type="transmembrane region" description="Helical" evidence="1">
    <location>
        <begin position="5"/>
        <end position="24"/>
    </location>
</feature>
<feature type="transmembrane region" description="Helical" evidence="1">
    <location>
        <begin position="116"/>
        <end position="134"/>
    </location>
</feature>
<keyword evidence="1" id="KW-0812">Transmembrane</keyword>
<dbReference type="Gene3D" id="3.30.70.270">
    <property type="match status" value="1"/>
</dbReference>
<evidence type="ECO:0000313" key="3">
    <source>
        <dbReference type="EMBL" id="MBN7772780.1"/>
    </source>
</evidence>
<dbReference type="InterPro" id="IPR000160">
    <property type="entry name" value="GGDEF_dom"/>
</dbReference>
<name>A0A939IG74_CLOAM</name>
<dbReference type="SUPFAM" id="SSF55073">
    <property type="entry name" value="Nucleotide cyclase"/>
    <property type="match status" value="1"/>
</dbReference>
<gene>
    <name evidence="3" type="ORF">JYB65_05335</name>
</gene>
<comment type="caution">
    <text evidence="3">The sequence shown here is derived from an EMBL/GenBank/DDBJ whole genome shotgun (WGS) entry which is preliminary data.</text>
</comment>
<sequence>MHNNLCILILSIYLTIEQLYYGFYVTTSGLIHIIHFITAFVMALYGVISGTIQVKKVKNVSWILKIYEVSFGFFGFAIAIARTLLVHNHLFVLPTIYSSVIYGFAVVFYFSPAVNFCIYGTTSLLTIFLLPIFQPDIVQSSFIPDILSNNIIAWIVSVINYRRYVKEFRNQKIICDKNKLLQAKTTKIEKINEALRYTSSMDELTNIYNRRKLNEILEIEYGRCRRENKKISLILLDIDLFKTINDTYGHNVGDMVLTKIGELLKNNVEKSEKVGRWGGEEFLIICPETDFEKAVYLAERIRKIIEEFNFHLTTKVTCSFGVATNIKMDTISNLLLRADMGLYKAKDSGRNRVENGQEASFN</sequence>
<dbReference type="EMBL" id="JAFJZZ010000001">
    <property type="protein sequence ID" value="MBN7772780.1"/>
    <property type="molecule type" value="Genomic_DNA"/>
</dbReference>
<evidence type="ECO:0000259" key="2">
    <source>
        <dbReference type="PROSITE" id="PS50887"/>
    </source>
</evidence>
<dbReference type="PANTHER" id="PTHR45138:SF9">
    <property type="entry name" value="DIGUANYLATE CYCLASE DGCM-RELATED"/>
    <property type="match status" value="1"/>
</dbReference>
<dbReference type="GO" id="GO:0052621">
    <property type="term" value="F:diguanylate cyclase activity"/>
    <property type="evidence" value="ECO:0007669"/>
    <property type="project" value="TreeGrafter"/>
</dbReference>
<feature type="transmembrane region" description="Helical" evidence="1">
    <location>
        <begin position="91"/>
        <end position="109"/>
    </location>
</feature>
<dbReference type="FunFam" id="3.30.70.270:FF:000001">
    <property type="entry name" value="Diguanylate cyclase domain protein"/>
    <property type="match status" value="1"/>
</dbReference>
<protein>
    <submittedName>
        <fullName evidence="3">GGDEF domain-containing protein</fullName>
    </submittedName>
</protein>
<feature type="transmembrane region" description="Helical" evidence="1">
    <location>
        <begin position="30"/>
        <end position="54"/>
    </location>
</feature>
<dbReference type="CDD" id="cd01949">
    <property type="entry name" value="GGDEF"/>
    <property type="match status" value="1"/>
</dbReference>
<dbReference type="AlphaFoldDB" id="A0A939IG74"/>
<proteinExistence type="predicted"/>
<dbReference type="InterPro" id="IPR029787">
    <property type="entry name" value="Nucleotide_cyclase"/>
</dbReference>